<organism evidence="2 3">
    <name type="scientific">Araneus ventricosus</name>
    <name type="common">Orbweaver spider</name>
    <name type="synonym">Epeira ventricosa</name>
    <dbReference type="NCBI Taxonomy" id="182803"/>
    <lineage>
        <taxon>Eukaryota</taxon>
        <taxon>Metazoa</taxon>
        <taxon>Ecdysozoa</taxon>
        <taxon>Arthropoda</taxon>
        <taxon>Chelicerata</taxon>
        <taxon>Arachnida</taxon>
        <taxon>Araneae</taxon>
        <taxon>Araneomorphae</taxon>
        <taxon>Entelegynae</taxon>
        <taxon>Araneoidea</taxon>
        <taxon>Araneidae</taxon>
        <taxon>Araneus</taxon>
    </lineage>
</organism>
<sequence length="156" mass="17446">MDEGHNYPLSASAVNSDMYMHDLITGAADIYSAKQLKEQLIALFKGGGMQLHKWSSNYIEFLANSDPNDDFVLTPAHFLVGSSLTALPDPDLTEVPMNRSFGFHLVLVILTSRFEATRGLFWNGPRNFEPRSHDEDDFRTTPPPQPTPEGHLTNNI</sequence>
<feature type="region of interest" description="Disordered" evidence="1">
    <location>
        <begin position="131"/>
        <end position="156"/>
    </location>
</feature>
<reference evidence="2 3" key="1">
    <citation type="journal article" date="2019" name="Sci. Rep.">
        <title>Orb-weaving spider Araneus ventricosus genome elucidates the spidroin gene catalogue.</title>
        <authorList>
            <person name="Kono N."/>
            <person name="Nakamura H."/>
            <person name="Ohtoshi R."/>
            <person name="Moran D.A.P."/>
            <person name="Shinohara A."/>
            <person name="Yoshida Y."/>
            <person name="Fujiwara M."/>
            <person name="Mori M."/>
            <person name="Tomita M."/>
            <person name="Arakawa K."/>
        </authorList>
    </citation>
    <scope>NUCLEOTIDE SEQUENCE [LARGE SCALE GENOMIC DNA]</scope>
</reference>
<name>A0A4Y2QC80_ARAVE</name>
<evidence type="ECO:0000313" key="2">
    <source>
        <dbReference type="EMBL" id="GBN59886.1"/>
    </source>
</evidence>
<dbReference type="Proteomes" id="UP000499080">
    <property type="component" value="Unassembled WGS sequence"/>
</dbReference>
<gene>
    <name evidence="2" type="ORF">AVEN_180490_1</name>
</gene>
<evidence type="ECO:0000313" key="3">
    <source>
        <dbReference type="Proteomes" id="UP000499080"/>
    </source>
</evidence>
<comment type="caution">
    <text evidence="2">The sequence shown here is derived from an EMBL/GenBank/DDBJ whole genome shotgun (WGS) entry which is preliminary data.</text>
</comment>
<protein>
    <submittedName>
        <fullName evidence="2">Uncharacterized protein</fullName>
    </submittedName>
</protein>
<dbReference type="AlphaFoldDB" id="A0A4Y2QC80"/>
<accession>A0A4Y2QC80</accession>
<evidence type="ECO:0000256" key="1">
    <source>
        <dbReference type="SAM" id="MobiDB-lite"/>
    </source>
</evidence>
<proteinExistence type="predicted"/>
<keyword evidence="3" id="KW-1185">Reference proteome</keyword>
<dbReference type="EMBL" id="BGPR01013266">
    <property type="protein sequence ID" value="GBN59886.1"/>
    <property type="molecule type" value="Genomic_DNA"/>
</dbReference>
<dbReference type="OrthoDB" id="8059413at2759"/>